<evidence type="ECO:0000256" key="4">
    <source>
        <dbReference type="ARBA" id="ARBA00023163"/>
    </source>
</evidence>
<name>A0A543FIT8_9MICO</name>
<dbReference type="PANTHER" id="PTHR30173">
    <property type="entry name" value="SIGMA 19 FACTOR"/>
    <property type="match status" value="1"/>
</dbReference>
<dbReference type="Pfam" id="PF08281">
    <property type="entry name" value="Sigma70_r4_2"/>
    <property type="match status" value="1"/>
</dbReference>
<dbReference type="InterPro" id="IPR052704">
    <property type="entry name" value="ECF_Sigma-70_Domain"/>
</dbReference>
<feature type="domain" description="RNA polymerase sigma factor 70 region 4 type 2" evidence="6">
    <location>
        <begin position="132"/>
        <end position="179"/>
    </location>
</feature>
<dbReference type="GO" id="GO:0003677">
    <property type="term" value="F:DNA binding"/>
    <property type="evidence" value="ECO:0007669"/>
    <property type="project" value="InterPro"/>
</dbReference>
<evidence type="ECO:0000256" key="1">
    <source>
        <dbReference type="ARBA" id="ARBA00010641"/>
    </source>
</evidence>
<evidence type="ECO:0000259" key="6">
    <source>
        <dbReference type="Pfam" id="PF08281"/>
    </source>
</evidence>
<dbReference type="AlphaFoldDB" id="A0A543FIT8"/>
<dbReference type="RefSeq" id="WP_141892325.1">
    <property type="nucleotide sequence ID" value="NZ_BAABLH010000013.1"/>
</dbReference>
<organism evidence="7 8">
    <name type="scientific">Microbacterium kyungheense</name>
    <dbReference type="NCBI Taxonomy" id="1263636"/>
    <lineage>
        <taxon>Bacteria</taxon>
        <taxon>Bacillati</taxon>
        <taxon>Actinomycetota</taxon>
        <taxon>Actinomycetes</taxon>
        <taxon>Micrococcales</taxon>
        <taxon>Microbacteriaceae</taxon>
        <taxon>Microbacterium</taxon>
    </lineage>
</organism>
<evidence type="ECO:0000256" key="3">
    <source>
        <dbReference type="ARBA" id="ARBA00023082"/>
    </source>
</evidence>
<dbReference type="PANTHER" id="PTHR30173:SF36">
    <property type="entry name" value="ECF RNA POLYMERASE SIGMA FACTOR SIGJ"/>
    <property type="match status" value="1"/>
</dbReference>
<evidence type="ECO:0000313" key="7">
    <source>
        <dbReference type="EMBL" id="TQM33780.1"/>
    </source>
</evidence>
<gene>
    <name evidence="7" type="ORF">FB391_0063</name>
</gene>
<keyword evidence="2" id="KW-0805">Transcription regulation</keyword>
<proteinExistence type="inferred from homology"/>
<dbReference type="Pfam" id="PF04542">
    <property type="entry name" value="Sigma70_r2"/>
    <property type="match status" value="1"/>
</dbReference>
<dbReference type="GO" id="GO:0016987">
    <property type="term" value="F:sigma factor activity"/>
    <property type="evidence" value="ECO:0007669"/>
    <property type="project" value="UniProtKB-KW"/>
</dbReference>
<dbReference type="Proteomes" id="UP000320235">
    <property type="component" value="Unassembled WGS sequence"/>
</dbReference>
<dbReference type="EMBL" id="VFPE01000001">
    <property type="protein sequence ID" value="TQM33780.1"/>
    <property type="molecule type" value="Genomic_DNA"/>
</dbReference>
<keyword evidence="8" id="KW-1185">Reference proteome</keyword>
<dbReference type="OrthoDB" id="3211555at2"/>
<evidence type="ECO:0000259" key="5">
    <source>
        <dbReference type="Pfam" id="PF04542"/>
    </source>
</evidence>
<feature type="domain" description="RNA polymerase sigma-70 region 2" evidence="5">
    <location>
        <begin position="37"/>
        <end position="96"/>
    </location>
</feature>
<dbReference type="Gene3D" id="1.10.10.10">
    <property type="entry name" value="Winged helix-like DNA-binding domain superfamily/Winged helix DNA-binding domain"/>
    <property type="match status" value="1"/>
</dbReference>
<evidence type="ECO:0000256" key="2">
    <source>
        <dbReference type="ARBA" id="ARBA00023015"/>
    </source>
</evidence>
<accession>A0A543FIT8</accession>
<dbReference type="SUPFAM" id="SSF88659">
    <property type="entry name" value="Sigma3 and sigma4 domains of RNA polymerase sigma factors"/>
    <property type="match status" value="1"/>
</dbReference>
<dbReference type="InterPro" id="IPR007627">
    <property type="entry name" value="RNA_pol_sigma70_r2"/>
</dbReference>
<dbReference type="InterPro" id="IPR013249">
    <property type="entry name" value="RNA_pol_sigma70_r4_t2"/>
</dbReference>
<dbReference type="InterPro" id="IPR013325">
    <property type="entry name" value="RNA_pol_sigma_r2"/>
</dbReference>
<dbReference type="InterPro" id="IPR036388">
    <property type="entry name" value="WH-like_DNA-bd_sf"/>
</dbReference>
<dbReference type="SUPFAM" id="SSF88946">
    <property type="entry name" value="Sigma2 domain of RNA polymerase sigma factors"/>
    <property type="match status" value="1"/>
</dbReference>
<dbReference type="InterPro" id="IPR013324">
    <property type="entry name" value="RNA_pol_sigma_r3/r4-like"/>
</dbReference>
<evidence type="ECO:0000313" key="8">
    <source>
        <dbReference type="Proteomes" id="UP000320235"/>
    </source>
</evidence>
<dbReference type="GO" id="GO:0006352">
    <property type="term" value="P:DNA-templated transcription initiation"/>
    <property type="evidence" value="ECO:0007669"/>
    <property type="project" value="InterPro"/>
</dbReference>
<dbReference type="Gene3D" id="1.10.1740.10">
    <property type="match status" value="1"/>
</dbReference>
<keyword evidence="3" id="KW-0731">Sigma factor</keyword>
<reference evidence="7 8" key="1">
    <citation type="submission" date="2019-06" db="EMBL/GenBank/DDBJ databases">
        <title>Sequencing the genomes of 1000 actinobacteria strains.</title>
        <authorList>
            <person name="Klenk H.-P."/>
        </authorList>
    </citation>
    <scope>NUCLEOTIDE SEQUENCE [LARGE SCALE GENOMIC DNA]</scope>
    <source>
        <strain evidence="7 8">DSM 105492</strain>
    </source>
</reference>
<sequence>MASLDIAIRAGDDTDQSGGGARPARSELARALDTFLEERPSLMRIALRITRDAPRAEDCVQEAWLRWQLTDRDAIVNPSAFLATTVTHLAINAIQSAPHRHEITSEWLHDEPALHGADPSRPVEERAAVTEILAVLMARLSAAQLAAYLLRKCFDYPYAEIARLLRTTSPNARQLIRRAQARATSGRERPVAPASHRLLVDAFLAAARVGDLNGLERVLLIQGHARAVPARARLPRPSCRTTQFA</sequence>
<protein>
    <submittedName>
        <fullName evidence="7">RNA polymerase sigma factor (Sigma-70 family)</fullName>
    </submittedName>
</protein>
<comment type="similarity">
    <text evidence="1">Belongs to the sigma-70 factor family. ECF subfamily.</text>
</comment>
<keyword evidence="4" id="KW-0804">Transcription</keyword>
<comment type="caution">
    <text evidence="7">The sequence shown here is derived from an EMBL/GenBank/DDBJ whole genome shotgun (WGS) entry which is preliminary data.</text>
</comment>